<evidence type="ECO:0000313" key="1">
    <source>
        <dbReference type="EMBL" id="MDZ5757780.1"/>
    </source>
</evidence>
<name>A0AAW9JZM7_CARML</name>
<evidence type="ECO:0000313" key="2">
    <source>
        <dbReference type="Proteomes" id="UP001290462"/>
    </source>
</evidence>
<organism evidence="1 2">
    <name type="scientific">Carnobacterium maltaromaticum</name>
    <name type="common">Carnobacterium piscicola</name>
    <dbReference type="NCBI Taxonomy" id="2751"/>
    <lineage>
        <taxon>Bacteria</taxon>
        <taxon>Bacillati</taxon>
        <taxon>Bacillota</taxon>
        <taxon>Bacilli</taxon>
        <taxon>Lactobacillales</taxon>
        <taxon>Carnobacteriaceae</taxon>
        <taxon>Carnobacterium</taxon>
    </lineage>
</organism>
<dbReference type="EMBL" id="JAVBVO010000002">
    <property type="protein sequence ID" value="MDZ5757780.1"/>
    <property type="molecule type" value="Genomic_DNA"/>
</dbReference>
<gene>
    <name evidence="1" type="ORF">RAK27_03830</name>
</gene>
<dbReference type="RefSeq" id="WP_322808528.1">
    <property type="nucleotide sequence ID" value="NZ_JAVBVO010000002.1"/>
</dbReference>
<dbReference type="Proteomes" id="UP001290462">
    <property type="component" value="Unassembled WGS sequence"/>
</dbReference>
<accession>A0AAW9JZM7</accession>
<dbReference type="AlphaFoldDB" id="A0AAW9JZM7"/>
<proteinExistence type="predicted"/>
<sequence length="76" mass="8565">MLLNSGSGFEPSELNSAEKERLSLISYYGYQISPTVENYGIIQNIIWEEFGDTLLSIQLPNYANRKNGILTKVANH</sequence>
<protein>
    <submittedName>
        <fullName evidence="1">Uncharacterized protein</fullName>
    </submittedName>
</protein>
<reference evidence="1" key="1">
    <citation type="submission" date="2023-08" db="EMBL/GenBank/DDBJ databases">
        <title>Genomic characterization of piscicolin 126 produced by Carnobacterium maltaromaticum CM22 strain isolated from salmon (Salmo salar).</title>
        <authorList>
            <person name="Gonzalez-Gragera E."/>
            <person name="Garcia-Lopez J.D."/>
            <person name="Teso-Perez C."/>
            <person name="Gimenez-Hernandez I."/>
            <person name="Peralta-Sanchez J.M."/>
            <person name="Valdivia E."/>
            <person name="Montalban-Lopez M."/>
            <person name="Martin-Platero A.M."/>
            <person name="Banos A."/>
            <person name="Martinez-Bueno M."/>
        </authorList>
    </citation>
    <scope>NUCLEOTIDE SEQUENCE</scope>
    <source>
        <strain evidence="1">CM22</strain>
    </source>
</reference>
<comment type="caution">
    <text evidence="1">The sequence shown here is derived from an EMBL/GenBank/DDBJ whole genome shotgun (WGS) entry which is preliminary data.</text>
</comment>